<comment type="caution">
    <text evidence="4">The sequence shown here is derived from an EMBL/GenBank/DDBJ whole genome shotgun (WGS) entry which is preliminary data.</text>
</comment>
<keyword evidence="2" id="KW-0812">Transmembrane</keyword>
<evidence type="ECO:0000313" key="5">
    <source>
        <dbReference type="Proteomes" id="UP001597197"/>
    </source>
</evidence>
<keyword evidence="2" id="KW-0472">Membrane</keyword>
<organism evidence="4 5">
    <name type="scientific">Hymenobacter bucti</name>
    <dbReference type="NCBI Taxonomy" id="1844114"/>
    <lineage>
        <taxon>Bacteria</taxon>
        <taxon>Pseudomonadati</taxon>
        <taxon>Bacteroidota</taxon>
        <taxon>Cytophagia</taxon>
        <taxon>Cytophagales</taxon>
        <taxon>Hymenobacteraceae</taxon>
        <taxon>Hymenobacter</taxon>
    </lineage>
</organism>
<gene>
    <name evidence="4" type="ORF">ACFSDX_25050</name>
</gene>
<dbReference type="EMBL" id="JBHUFD010000019">
    <property type="protein sequence ID" value="MFD1875722.1"/>
    <property type="molecule type" value="Genomic_DNA"/>
</dbReference>
<name>A0ABW4R2A1_9BACT</name>
<evidence type="ECO:0000256" key="2">
    <source>
        <dbReference type="SAM" id="Phobius"/>
    </source>
</evidence>
<accession>A0ABW4R2A1</accession>
<feature type="compositionally biased region" description="Low complexity" evidence="1">
    <location>
        <begin position="206"/>
        <end position="218"/>
    </location>
</feature>
<feature type="compositionally biased region" description="Pro residues" evidence="1">
    <location>
        <begin position="450"/>
        <end position="462"/>
    </location>
</feature>
<reference evidence="5" key="1">
    <citation type="journal article" date="2019" name="Int. J. Syst. Evol. Microbiol.">
        <title>The Global Catalogue of Microorganisms (GCM) 10K type strain sequencing project: providing services to taxonomists for standard genome sequencing and annotation.</title>
        <authorList>
            <consortium name="The Broad Institute Genomics Platform"/>
            <consortium name="The Broad Institute Genome Sequencing Center for Infectious Disease"/>
            <person name="Wu L."/>
            <person name="Ma J."/>
        </authorList>
    </citation>
    <scope>NUCLEOTIDE SEQUENCE [LARGE SCALE GENOMIC DNA]</scope>
    <source>
        <strain evidence="5">CGMCC 1.15795</strain>
    </source>
</reference>
<protein>
    <submittedName>
        <fullName evidence="4">DUF4157 domain-containing protein</fullName>
    </submittedName>
</protein>
<evidence type="ECO:0000259" key="3">
    <source>
        <dbReference type="Pfam" id="PF13699"/>
    </source>
</evidence>
<keyword evidence="5" id="KW-1185">Reference proteome</keyword>
<proteinExistence type="predicted"/>
<dbReference type="InterPro" id="IPR025295">
    <property type="entry name" value="eCIS_core_dom"/>
</dbReference>
<sequence>MVINQPGDAHEQEADAMAEKVMRLPTVGPGDGMAFKPAVASVQRKCAHCEKEEKAQRKEKSPSLQPTPAPGGLLQRKCAACEKEEELHRKAASPQPVPEASPAVTQTLQAAGQPLDTATRRFMETRFGHDLGAVRIHAGAQAAESAAAINALAYTVGRNVVFGAGQYAPQSATGQRLLAHELAHVLQQGGGRASAASGGNRIQRQAAPGVHAGPPGAGSQIPSEKRRTDVEGAYRRAGLLKEANAVRRCREEGACQKLLTEKEAWEMYGSGRASAGMGPREAATPQAAAGGALATRALSGGAAAEGMAVKITAQQVADAAWARQAATVAAEEAAATAAAEGTAAAGGTVAIAAPVAVGAVVVVAIVALVFWSRFQRELESQGYIILPSPLAVCISGCHQPAAPTFKSRPDFFDDLPPLMPTPWETGKTSKADQKGLRDWFAPEASLPLPQQQPIPKPVARPLPRPDIDTEEENRKGCRGMATAQRGANSCHDQFATMVSGTPREWGIKTPEGLYVDFDARTAGGALYEVKTGYGFLLNTSPATYLMRQQTINRFIDQSQLQLAVAARCGYPLVWMFNNRHVAALVNGLIQPQVIALDFPCGESR</sequence>
<feature type="transmembrane region" description="Helical" evidence="2">
    <location>
        <begin position="349"/>
        <end position="371"/>
    </location>
</feature>
<dbReference type="RefSeq" id="WP_382318697.1">
    <property type="nucleotide sequence ID" value="NZ_JBHUFD010000019.1"/>
</dbReference>
<feature type="compositionally biased region" description="Basic and acidic residues" evidence="1">
    <location>
        <begin position="50"/>
        <end position="61"/>
    </location>
</feature>
<feature type="region of interest" description="Disordered" evidence="1">
    <location>
        <begin position="50"/>
        <end position="74"/>
    </location>
</feature>
<evidence type="ECO:0000313" key="4">
    <source>
        <dbReference type="EMBL" id="MFD1875722.1"/>
    </source>
</evidence>
<keyword evidence="2" id="KW-1133">Transmembrane helix</keyword>
<evidence type="ECO:0000256" key="1">
    <source>
        <dbReference type="SAM" id="MobiDB-lite"/>
    </source>
</evidence>
<dbReference type="Proteomes" id="UP001597197">
    <property type="component" value="Unassembled WGS sequence"/>
</dbReference>
<dbReference type="Pfam" id="PF13699">
    <property type="entry name" value="eCIS_core"/>
    <property type="match status" value="1"/>
</dbReference>
<feature type="compositionally biased region" description="Basic and acidic residues" evidence="1">
    <location>
        <begin position="463"/>
        <end position="475"/>
    </location>
</feature>
<feature type="region of interest" description="Disordered" evidence="1">
    <location>
        <begin position="205"/>
        <end position="229"/>
    </location>
</feature>
<feature type="domain" description="eCIS core" evidence="3">
    <location>
        <begin position="114"/>
        <end position="191"/>
    </location>
</feature>
<feature type="region of interest" description="Disordered" evidence="1">
    <location>
        <begin position="450"/>
        <end position="475"/>
    </location>
</feature>